<reference evidence="9" key="1">
    <citation type="submission" date="2021-01" db="EMBL/GenBank/DDBJ databases">
        <authorList>
            <person name="Corre E."/>
            <person name="Pelletier E."/>
            <person name="Niang G."/>
            <person name="Scheremetjew M."/>
            <person name="Finn R."/>
            <person name="Kale V."/>
            <person name="Holt S."/>
            <person name="Cochrane G."/>
            <person name="Meng A."/>
            <person name="Brown T."/>
            <person name="Cohen L."/>
        </authorList>
    </citation>
    <scope>NUCLEOTIDE SEQUENCE</scope>
    <source>
        <strain evidence="9">SAG 36.94</strain>
    </source>
</reference>
<protein>
    <recommendedName>
        <fullName evidence="8">C2H2-type domain-containing protein</fullName>
    </recommendedName>
</protein>
<dbReference type="Pfam" id="PF00096">
    <property type="entry name" value="zf-C2H2"/>
    <property type="match status" value="2"/>
</dbReference>
<dbReference type="AlphaFoldDB" id="A0A7S1XHS6"/>
<dbReference type="InterPro" id="IPR036236">
    <property type="entry name" value="Znf_C2H2_sf"/>
</dbReference>
<organism evidence="9">
    <name type="scientific">Compsopogon caeruleus</name>
    <dbReference type="NCBI Taxonomy" id="31354"/>
    <lineage>
        <taxon>Eukaryota</taxon>
        <taxon>Rhodophyta</taxon>
        <taxon>Compsopogonophyceae</taxon>
        <taxon>Compsopogonales</taxon>
        <taxon>Compsopogonaceae</taxon>
        <taxon>Compsopogon</taxon>
    </lineage>
</organism>
<dbReference type="PANTHER" id="PTHR16515:SF49">
    <property type="entry name" value="GASTRULA ZINC FINGER PROTEIN XLCGF49.1-LIKE-RELATED"/>
    <property type="match status" value="1"/>
</dbReference>
<name>A0A7S1XHS6_9RHOD</name>
<gene>
    <name evidence="9" type="ORF">CCAE0312_LOCUS10238</name>
</gene>
<keyword evidence="6" id="KW-0539">Nucleus</keyword>
<dbReference type="PROSITE" id="PS50157">
    <property type="entry name" value="ZINC_FINGER_C2H2_2"/>
    <property type="match status" value="2"/>
</dbReference>
<proteinExistence type="predicted"/>
<feature type="domain" description="C2H2-type" evidence="8">
    <location>
        <begin position="364"/>
        <end position="387"/>
    </location>
</feature>
<dbReference type="GO" id="GO:0005634">
    <property type="term" value="C:nucleus"/>
    <property type="evidence" value="ECO:0007669"/>
    <property type="project" value="UniProtKB-SubCell"/>
</dbReference>
<evidence type="ECO:0000313" key="9">
    <source>
        <dbReference type="EMBL" id="CAD9238136.1"/>
    </source>
</evidence>
<evidence type="ECO:0000256" key="2">
    <source>
        <dbReference type="ARBA" id="ARBA00022723"/>
    </source>
</evidence>
<sequence length="397" mass="44340">MGFVRDGFATEWWIANEDTDGTQEEISSHILLRRYQVDQWVLGFVLDQVTWKFLHFIVGDHPTARNSRPYGPPLPNCGRFVLNLHMPTEYTIASCYGDDVRVISRFGGLSSSSCYTKVEAALISAPPGSALDKSQEFASYTFEAECQFCASRPRVCCCGTPSLNRSDLRIINAPAMASQPLSKYALVSECRSCAAESKPCCCAPPMRRREMGNSKPPLLASYDAFRSFASSTSVGLFRSSFRDVGDTGTKEQSSMSYIAFRAGGQTRYTVSTLRRVLSVLYRLSLSKDLVISLAFETEQSTEAIFSIEGAEKTFTTPEAELPEATGQAQEDSGRFKCDQCDSTFTRKGHLRIHINSVHFGRKEFICDLCLRSFGVKSNLLRHLRDVHRQGYDKRVKS</sequence>
<dbReference type="PROSITE" id="PS00028">
    <property type="entry name" value="ZINC_FINGER_C2H2_1"/>
    <property type="match status" value="2"/>
</dbReference>
<dbReference type="Gene3D" id="3.30.160.60">
    <property type="entry name" value="Classic Zinc Finger"/>
    <property type="match status" value="2"/>
</dbReference>
<keyword evidence="5" id="KW-0862">Zinc</keyword>
<evidence type="ECO:0000256" key="4">
    <source>
        <dbReference type="ARBA" id="ARBA00022771"/>
    </source>
</evidence>
<dbReference type="GO" id="GO:0010468">
    <property type="term" value="P:regulation of gene expression"/>
    <property type="evidence" value="ECO:0007669"/>
    <property type="project" value="TreeGrafter"/>
</dbReference>
<keyword evidence="4 7" id="KW-0863">Zinc-finger</keyword>
<keyword evidence="2" id="KW-0479">Metal-binding</keyword>
<accession>A0A7S1XHS6</accession>
<evidence type="ECO:0000259" key="8">
    <source>
        <dbReference type="PROSITE" id="PS50157"/>
    </source>
</evidence>
<keyword evidence="3" id="KW-0677">Repeat</keyword>
<dbReference type="PANTHER" id="PTHR16515">
    <property type="entry name" value="PR DOMAIN ZINC FINGER PROTEIN"/>
    <property type="match status" value="1"/>
</dbReference>
<dbReference type="SUPFAM" id="SSF57667">
    <property type="entry name" value="beta-beta-alpha zinc fingers"/>
    <property type="match status" value="1"/>
</dbReference>
<evidence type="ECO:0000256" key="6">
    <source>
        <dbReference type="ARBA" id="ARBA00023242"/>
    </source>
</evidence>
<dbReference type="SMART" id="SM00355">
    <property type="entry name" value="ZnF_C2H2"/>
    <property type="match status" value="2"/>
</dbReference>
<comment type="subcellular location">
    <subcellularLocation>
        <location evidence="1">Nucleus</location>
    </subcellularLocation>
</comment>
<evidence type="ECO:0000256" key="7">
    <source>
        <dbReference type="PROSITE-ProRule" id="PRU00042"/>
    </source>
</evidence>
<dbReference type="GO" id="GO:0008270">
    <property type="term" value="F:zinc ion binding"/>
    <property type="evidence" value="ECO:0007669"/>
    <property type="project" value="UniProtKB-KW"/>
</dbReference>
<feature type="domain" description="C2H2-type" evidence="8">
    <location>
        <begin position="335"/>
        <end position="363"/>
    </location>
</feature>
<evidence type="ECO:0000256" key="1">
    <source>
        <dbReference type="ARBA" id="ARBA00004123"/>
    </source>
</evidence>
<evidence type="ECO:0000256" key="5">
    <source>
        <dbReference type="ARBA" id="ARBA00022833"/>
    </source>
</evidence>
<evidence type="ECO:0000256" key="3">
    <source>
        <dbReference type="ARBA" id="ARBA00022737"/>
    </source>
</evidence>
<dbReference type="InterPro" id="IPR050331">
    <property type="entry name" value="Zinc_finger"/>
</dbReference>
<dbReference type="FunFam" id="3.30.160.60:FF:000065">
    <property type="entry name" value="B-cell CLL/lymphoma 6, member B"/>
    <property type="match status" value="1"/>
</dbReference>
<dbReference type="EMBL" id="HBGH01018416">
    <property type="protein sequence ID" value="CAD9238136.1"/>
    <property type="molecule type" value="Transcribed_RNA"/>
</dbReference>
<dbReference type="InterPro" id="IPR013087">
    <property type="entry name" value="Znf_C2H2_type"/>
</dbReference>